<dbReference type="AlphaFoldDB" id="A0A2L2TUS8"/>
<sequence>MVTPQNGTETVDSVRDSPTNQEVAQSRMSLGPSPASVS</sequence>
<keyword evidence="3" id="KW-1185">Reference proteome</keyword>
<dbReference type="EMBL" id="LN649229">
    <property type="protein sequence ID" value="CEI65210.1"/>
    <property type="molecule type" value="Genomic_DNA"/>
</dbReference>
<reference evidence="3" key="1">
    <citation type="submission" date="2014-10" db="EMBL/GenBank/DDBJ databases">
        <authorList>
            <person name="King R."/>
        </authorList>
    </citation>
    <scope>NUCLEOTIDE SEQUENCE [LARGE SCALE GENOMIC DNA]</scope>
    <source>
        <strain evidence="3">A3/5</strain>
    </source>
</reference>
<feature type="region of interest" description="Disordered" evidence="1">
    <location>
        <begin position="1"/>
        <end position="38"/>
    </location>
</feature>
<evidence type="ECO:0000256" key="1">
    <source>
        <dbReference type="SAM" id="MobiDB-lite"/>
    </source>
</evidence>
<feature type="compositionally biased region" description="Polar residues" evidence="1">
    <location>
        <begin position="1"/>
        <end position="28"/>
    </location>
</feature>
<accession>A0A2L2TUS8</accession>
<evidence type="ECO:0000313" key="3">
    <source>
        <dbReference type="Proteomes" id="UP000245910"/>
    </source>
</evidence>
<protein>
    <submittedName>
        <fullName evidence="2">Uncharacterized protein</fullName>
    </submittedName>
</protein>
<organism evidence="2 3">
    <name type="scientific">Fusarium venenatum</name>
    <dbReference type="NCBI Taxonomy" id="56646"/>
    <lineage>
        <taxon>Eukaryota</taxon>
        <taxon>Fungi</taxon>
        <taxon>Dikarya</taxon>
        <taxon>Ascomycota</taxon>
        <taxon>Pezizomycotina</taxon>
        <taxon>Sordariomycetes</taxon>
        <taxon>Hypocreomycetidae</taxon>
        <taxon>Hypocreales</taxon>
        <taxon>Nectriaceae</taxon>
        <taxon>Fusarium</taxon>
    </lineage>
</organism>
<proteinExistence type="predicted"/>
<name>A0A2L2TUS8_9HYPO</name>
<dbReference type="Proteomes" id="UP000245910">
    <property type="component" value="Chromosome I"/>
</dbReference>
<evidence type="ECO:0000313" key="2">
    <source>
        <dbReference type="EMBL" id="CEI65210.1"/>
    </source>
</evidence>